<dbReference type="InterPro" id="IPR036457">
    <property type="entry name" value="PPM-type-like_dom_sf"/>
</dbReference>
<feature type="compositionally biased region" description="Gly residues" evidence="2">
    <location>
        <begin position="229"/>
        <end position="240"/>
    </location>
</feature>
<dbReference type="SUPFAM" id="SSF81606">
    <property type="entry name" value="PP2C-like"/>
    <property type="match status" value="1"/>
</dbReference>
<dbReference type="SMART" id="SM00331">
    <property type="entry name" value="PP2C_SIG"/>
    <property type="match status" value="1"/>
</dbReference>
<feature type="region of interest" description="Disordered" evidence="2">
    <location>
        <begin position="225"/>
        <end position="312"/>
    </location>
</feature>
<feature type="compositionally biased region" description="Gly residues" evidence="2">
    <location>
        <begin position="277"/>
        <end position="293"/>
    </location>
</feature>
<evidence type="ECO:0000256" key="1">
    <source>
        <dbReference type="ARBA" id="ARBA00022801"/>
    </source>
</evidence>
<dbReference type="InterPro" id="IPR029016">
    <property type="entry name" value="GAF-like_dom_sf"/>
</dbReference>
<evidence type="ECO:0000313" key="5">
    <source>
        <dbReference type="Proteomes" id="UP000600365"/>
    </source>
</evidence>
<dbReference type="EMBL" id="BMMM01000002">
    <property type="protein sequence ID" value="GGN55607.1"/>
    <property type="molecule type" value="Genomic_DNA"/>
</dbReference>
<dbReference type="AlphaFoldDB" id="A0A917XVV9"/>
<dbReference type="InterPro" id="IPR001932">
    <property type="entry name" value="PPM-type_phosphatase-like_dom"/>
</dbReference>
<dbReference type="InterPro" id="IPR003594">
    <property type="entry name" value="HATPase_dom"/>
</dbReference>
<dbReference type="PANTHER" id="PTHR43156">
    <property type="entry name" value="STAGE II SPORULATION PROTEIN E-RELATED"/>
    <property type="match status" value="1"/>
</dbReference>
<comment type="caution">
    <text evidence="4">The sequence shown here is derived from an EMBL/GenBank/DDBJ whole genome shotgun (WGS) entry which is preliminary data.</text>
</comment>
<keyword evidence="5" id="KW-1185">Reference proteome</keyword>
<sequence length="805" mass="83196">MGAIPTQRESMARAPDAPAHNRAGQEVVARTALPGTPLAPGAARRFVRGALADWTELALPGAEIIDDRLTDDAILVISELVTNAVVHAGTDVELLCRLETAGDGAPGPLVVEVSDHHPSRAVRDDSVERPYVTPEYGRGLRLVSALSDAWGITYRTGVKTVWARLPVDGSAVMEAGGVSGGQGVPAVEGVRGAEMILEADRNSPSGRNSGAGMISGAGKISDAGKVSDAGGGSGAGGGSDLGRIPDVGRGSGSGSSSGSGPGSSSGRGSDSRRIPGSGKGSDAGRIPGSGDGSDVGKVPESESIPDAGRISAVGRISGADRTSGADRISGVAEKIAAYAGEQAMERGMRVGEILAPEVLPPELRRNAQQDQDWLNRGALSFLAEASDLLAGQLDEDLVAALAGQLLVPRLADWCAVWLEDEATDCAGGLGFALGPRLARVWHGSENRIEELRRVLEKDPPLLPDAVRSRAVPVPWPGEALGGRGASGAALAYRLIAGGRPLGTLVIGRAGLVDFPDEITGLVEDLSRRIALSIGAARQYARQATISRVLQRGLLPGAVAEIPGVRSALVYEPLDKGGPSGDFYDLFPAGDGRWCFAVGDVQGKGPEAAVVIGLARPWLRLLAREGYQVADVLDRLNQLLLDDATEAADAAARALVAADGPGLGADLGPQTRFLSMLYGELVPFDGGVRCTLASAGHPLPLLLGPDGDVREVAGPQTLLGVFEDAGYSSETFELHAGDTLLCVTDGVTERRSGSRQFDDEDGLAKALEGCAGLSAELIAERIRRLVHEFGARPPEDDMALLVLQAE</sequence>
<dbReference type="Gene3D" id="3.30.565.10">
    <property type="entry name" value="Histidine kinase-like ATPase, C-terminal domain"/>
    <property type="match status" value="1"/>
</dbReference>
<feature type="compositionally biased region" description="Gly residues" evidence="2">
    <location>
        <begin position="249"/>
        <end position="265"/>
    </location>
</feature>
<reference evidence="4 5" key="1">
    <citation type="journal article" date="2014" name="Int. J. Syst. Evol. Microbiol.">
        <title>Complete genome sequence of Corynebacterium casei LMG S-19264T (=DSM 44701T), isolated from a smear-ripened cheese.</title>
        <authorList>
            <consortium name="US DOE Joint Genome Institute (JGI-PGF)"/>
            <person name="Walter F."/>
            <person name="Albersmeier A."/>
            <person name="Kalinowski J."/>
            <person name="Ruckert C."/>
        </authorList>
    </citation>
    <scope>NUCLEOTIDE SEQUENCE [LARGE SCALE GENOMIC DNA]</scope>
    <source>
        <strain evidence="4 5">CGMCC 4.7111</strain>
    </source>
</reference>
<dbReference type="InterPro" id="IPR052016">
    <property type="entry name" value="Bact_Sigma-Reg"/>
</dbReference>
<protein>
    <recommendedName>
        <fullName evidence="3">PPM-type phosphatase domain-containing protein</fullName>
    </recommendedName>
</protein>
<dbReference type="Pfam" id="PF13581">
    <property type="entry name" value="HATPase_c_2"/>
    <property type="match status" value="1"/>
</dbReference>
<name>A0A917XVV9_9ACTN</name>
<feature type="region of interest" description="Disordered" evidence="2">
    <location>
        <begin position="1"/>
        <end position="25"/>
    </location>
</feature>
<proteinExistence type="predicted"/>
<dbReference type="CDD" id="cd16936">
    <property type="entry name" value="HATPase_RsbW-like"/>
    <property type="match status" value="1"/>
</dbReference>
<evidence type="ECO:0000256" key="2">
    <source>
        <dbReference type="SAM" id="MobiDB-lite"/>
    </source>
</evidence>
<keyword evidence="1" id="KW-0378">Hydrolase</keyword>
<organism evidence="4 5">
    <name type="scientific">Streptomyces albiflavescens</name>
    <dbReference type="NCBI Taxonomy" id="1623582"/>
    <lineage>
        <taxon>Bacteria</taxon>
        <taxon>Bacillati</taxon>
        <taxon>Actinomycetota</taxon>
        <taxon>Actinomycetes</taxon>
        <taxon>Kitasatosporales</taxon>
        <taxon>Streptomycetaceae</taxon>
        <taxon>Streptomyces</taxon>
    </lineage>
</organism>
<accession>A0A917XVV9</accession>
<dbReference type="InterPro" id="IPR036890">
    <property type="entry name" value="HATPase_C_sf"/>
</dbReference>
<dbReference type="Pfam" id="PF07228">
    <property type="entry name" value="SpoIIE"/>
    <property type="match status" value="1"/>
</dbReference>
<evidence type="ECO:0000259" key="3">
    <source>
        <dbReference type="SMART" id="SM00331"/>
    </source>
</evidence>
<gene>
    <name evidence="4" type="ORF">GCM10011579_015830</name>
</gene>
<feature type="domain" description="PPM-type phosphatase" evidence="3">
    <location>
        <begin position="564"/>
        <end position="804"/>
    </location>
</feature>
<dbReference type="SUPFAM" id="SSF55781">
    <property type="entry name" value="GAF domain-like"/>
    <property type="match status" value="1"/>
</dbReference>
<evidence type="ECO:0000313" key="4">
    <source>
        <dbReference type="EMBL" id="GGN55607.1"/>
    </source>
</evidence>
<dbReference type="Gene3D" id="3.60.40.10">
    <property type="entry name" value="PPM-type phosphatase domain"/>
    <property type="match status" value="1"/>
</dbReference>
<dbReference type="GO" id="GO:0016791">
    <property type="term" value="F:phosphatase activity"/>
    <property type="evidence" value="ECO:0007669"/>
    <property type="project" value="TreeGrafter"/>
</dbReference>
<dbReference type="Proteomes" id="UP000600365">
    <property type="component" value="Unassembled WGS sequence"/>
</dbReference>
<dbReference type="Gene3D" id="3.30.450.40">
    <property type="match status" value="1"/>
</dbReference>
<dbReference type="PANTHER" id="PTHR43156:SF2">
    <property type="entry name" value="STAGE II SPORULATION PROTEIN E"/>
    <property type="match status" value="1"/>
</dbReference>
<dbReference type="SUPFAM" id="SSF55874">
    <property type="entry name" value="ATPase domain of HSP90 chaperone/DNA topoisomerase II/histidine kinase"/>
    <property type="match status" value="1"/>
</dbReference>
<dbReference type="FunFam" id="3.60.40.10:FF:000034">
    <property type="entry name" value="PAS domain S-box protein"/>
    <property type="match status" value="1"/>
</dbReference>